<name>A0A2T2NG85_CORCC</name>
<reference evidence="1 2" key="1">
    <citation type="journal article" date="2018" name="Front. Microbiol.">
        <title>Genome-Wide Analysis of Corynespora cassiicola Leaf Fall Disease Putative Effectors.</title>
        <authorList>
            <person name="Lopez D."/>
            <person name="Ribeiro S."/>
            <person name="Label P."/>
            <person name="Fumanal B."/>
            <person name="Venisse J.S."/>
            <person name="Kohler A."/>
            <person name="de Oliveira R.R."/>
            <person name="Labutti K."/>
            <person name="Lipzen A."/>
            <person name="Lail K."/>
            <person name="Bauer D."/>
            <person name="Ohm R.A."/>
            <person name="Barry K.W."/>
            <person name="Spatafora J."/>
            <person name="Grigoriev I.V."/>
            <person name="Martin F.M."/>
            <person name="Pujade-Renaud V."/>
        </authorList>
    </citation>
    <scope>NUCLEOTIDE SEQUENCE [LARGE SCALE GENOMIC DNA]</scope>
    <source>
        <strain evidence="1 2">Philippines</strain>
    </source>
</reference>
<keyword evidence="2" id="KW-1185">Reference proteome</keyword>
<evidence type="ECO:0000313" key="1">
    <source>
        <dbReference type="EMBL" id="PSN64276.1"/>
    </source>
</evidence>
<sequence>MFARGFSCVTHNVRRAGPGGKHSRPALSLGWFLGCQNPCSCCLGQSQDRDPRSDTPPECDTLKREGITLACSRASKLGSVSAGRFELAPVVELCLVNPAFMPTLPLSAGGSLAVRPKYCIDPPVPVHQTLSPRRHNVEAFPAAVNMSPRALVLLEKVSKNADAFPSSTPLQGSSLKSSAFFTKYTLTTWFLA</sequence>
<dbReference type="Proteomes" id="UP000240883">
    <property type="component" value="Unassembled WGS sequence"/>
</dbReference>
<evidence type="ECO:0000313" key="2">
    <source>
        <dbReference type="Proteomes" id="UP000240883"/>
    </source>
</evidence>
<dbReference type="PROSITE" id="PS51257">
    <property type="entry name" value="PROKAR_LIPOPROTEIN"/>
    <property type="match status" value="1"/>
</dbReference>
<gene>
    <name evidence="1" type="ORF">BS50DRAFT_68576</name>
</gene>
<dbReference type="EMBL" id="KZ678138">
    <property type="protein sequence ID" value="PSN64276.1"/>
    <property type="molecule type" value="Genomic_DNA"/>
</dbReference>
<proteinExistence type="predicted"/>
<organism evidence="1 2">
    <name type="scientific">Corynespora cassiicola Philippines</name>
    <dbReference type="NCBI Taxonomy" id="1448308"/>
    <lineage>
        <taxon>Eukaryota</taxon>
        <taxon>Fungi</taxon>
        <taxon>Dikarya</taxon>
        <taxon>Ascomycota</taxon>
        <taxon>Pezizomycotina</taxon>
        <taxon>Dothideomycetes</taxon>
        <taxon>Pleosporomycetidae</taxon>
        <taxon>Pleosporales</taxon>
        <taxon>Corynesporascaceae</taxon>
        <taxon>Corynespora</taxon>
    </lineage>
</organism>
<accession>A0A2T2NG85</accession>
<protein>
    <submittedName>
        <fullName evidence="1">Uncharacterized protein</fullName>
    </submittedName>
</protein>
<dbReference type="AlphaFoldDB" id="A0A2T2NG85"/>